<keyword evidence="7" id="KW-1185">Reference proteome</keyword>
<keyword evidence="3" id="KW-0804">Transcription</keyword>
<protein>
    <submittedName>
        <fullName evidence="6">Helix-turn-helix domain-containing protein</fullName>
    </submittedName>
</protein>
<reference evidence="6 7" key="1">
    <citation type="submission" date="2024-06" db="EMBL/GenBank/DDBJ databases">
        <title>The Natural Products Discovery Center: Release of the First 8490 Sequenced Strains for Exploring Actinobacteria Biosynthetic Diversity.</title>
        <authorList>
            <person name="Kalkreuter E."/>
            <person name="Kautsar S.A."/>
            <person name="Yang D."/>
            <person name="Bader C.D."/>
            <person name="Teijaro C.N."/>
            <person name="Fluegel L."/>
            <person name="Davis C.M."/>
            <person name="Simpson J.R."/>
            <person name="Lauterbach L."/>
            <person name="Steele A.D."/>
            <person name="Gui C."/>
            <person name="Meng S."/>
            <person name="Li G."/>
            <person name="Viehrig K."/>
            <person name="Ye F."/>
            <person name="Su P."/>
            <person name="Kiefer A.F."/>
            <person name="Nichols A."/>
            <person name="Cepeda A.J."/>
            <person name="Yan W."/>
            <person name="Fan B."/>
            <person name="Jiang Y."/>
            <person name="Adhikari A."/>
            <person name="Zheng C.-J."/>
            <person name="Schuster L."/>
            <person name="Cowan T.M."/>
            <person name="Smanski M.J."/>
            <person name="Chevrette M.G."/>
            <person name="De Carvalho L.P.S."/>
            <person name="Shen B."/>
        </authorList>
    </citation>
    <scope>NUCLEOTIDE SEQUENCE [LARGE SCALE GENOMIC DNA]</scope>
    <source>
        <strain evidence="6 7">NPDC050403</strain>
    </source>
</reference>
<accession>A0ABV3FVF0</accession>
<gene>
    <name evidence="6" type="ORF">AB0I48_16475</name>
</gene>
<feature type="DNA-binding region" description="H-T-H motif" evidence="4">
    <location>
        <begin position="28"/>
        <end position="47"/>
    </location>
</feature>
<sequence>MTSSTRSSDALLDSAVELITESGVDGLTLSTVARRAGVSRATAYREFGDKDGLVAAVGRHEVGRMVAAAYGAIDLFAPVPEIARTATLFALRYLRDHRAFQYIRTHEPGRLLTIAIPHGDSELNLVETVATFAEPLIAARGDAMLALSPRQAAEVVVRTVLSHALISGSGLTDEQVAETAARAISRGRDG</sequence>
<keyword evidence="1" id="KW-0805">Transcription regulation</keyword>
<dbReference type="InterPro" id="IPR001647">
    <property type="entry name" value="HTH_TetR"/>
</dbReference>
<organism evidence="6 7">
    <name type="scientific">Nocardia aurea</name>
    <dbReference type="NCBI Taxonomy" id="2144174"/>
    <lineage>
        <taxon>Bacteria</taxon>
        <taxon>Bacillati</taxon>
        <taxon>Actinomycetota</taxon>
        <taxon>Actinomycetes</taxon>
        <taxon>Mycobacteriales</taxon>
        <taxon>Nocardiaceae</taxon>
        <taxon>Nocardia</taxon>
    </lineage>
</organism>
<proteinExistence type="predicted"/>
<dbReference type="PRINTS" id="PR00455">
    <property type="entry name" value="HTHTETR"/>
</dbReference>
<dbReference type="Pfam" id="PF00440">
    <property type="entry name" value="TetR_N"/>
    <property type="match status" value="1"/>
</dbReference>
<evidence type="ECO:0000313" key="6">
    <source>
        <dbReference type="EMBL" id="MEV0709156.1"/>
    </source>
</evidence>
<dbReference type="PROSITE" id="PS50977">
    <property type="entry name" value="HTH_TETR_2"/>
    <property type="match status" value="1"/>
</dbReference>
<dbReference type="EMBL" id="JBFAKC010000006">
    <property type="protein sequence ID" value="MEV0709156.1"/>
    <property type="molecule type" value="Genomic_DNA"/>
</dbReference>
<dbReference type="Proteomes" id="UP001551695">
    <property type="component" value="Unassembled WGS sequence"/>
</dbReference>
<evidence type="ECO:0000259" key="5">
    <source>
        <dbReference type="PROSITE" id="PS50977"/>
    </source>
</evidence>
<name>A0ABV3FVF0_9NOCA</name>
<feature type="domain" description="HTH tetR-type" evidence="5">
    <location>
        <begin position="5"/>
        <end position="65"/>
    </location>
</feature>
<dbReference type="RefSeq" id="WP_357784447.1">
    <property type="nucleotide sequence ID" value="NZ_JBFAKC010000006.1"/>
</dbReference>
<comment type="caution">
    <text evidence="6">The sequence shown here is derived from an EMBL/GenBank/DDBJ whole genome shotgun (WGS) entry which is preliminary data.</text>
</comment>
<evidence type="ECO:0000256" key="3">
    <source>
        <dbReference type="ARBA" id="ARBA00023163"/>
    </source>
</evidence>
<evidence type="ECO:0000256" key="4">
    <source>
        <dbReference type="PROSITE-ProRule" id="PRU00335"/>
    </source>
</evidence>
<evidence type="ECO:0000256" key="1">
    <source>
        <dbReference type="ARBA" id="ARBA00023015"/>
    </source>
</evidence>
<keyword evidence="2 4" id="KW-0238">DNA-binding</keyword>
<dbReference type="PANTHER" id="PTHR30055:SF234">
    <property type="entry name" value="HTH-TYPE TRANSCRIPTIONAL REGULATOR BETI"/>
    <property type="match status" value="1"/>
</dbReference>
<dbReference type="InterPro" id="IPR009057">
    <property type="entry name" value="Homeodomain-like_sf"/>
</dbReference>
<dbReference type="Gene3D" id="1.10.357.10">
    <property type="entry name" value="Tetracycline Repressor, domain 2"/>
    <property type="match status" value="1"/>
</dbReference>
<dbReference type="PANTHER" id="PTHR30055">
    <property type="entry name" value="HTH-TYPE TRANSCRIPTIONAL REGULATOR RUTR"/>
    <property type="match status" value="1"/>
</dbReference>
<evidence type="ECO:0000256" key="2">
    <source>
        <dbReference type="ARBA" id="ARBA00023125"/>
    </source>
</evidence>
<dbReference type="SUPFAM" id="SSF46689">
    <property type="entry name" value="Homeodomain-like"/>
    <property type="match status" value="1"/>
</dbReference>
<dbReference type="InterPro" id="IPR050109">
    <property type="entry name" value="HTH-type_TetR-like_transc_reg"/>
</dbReference>
<evidence type="ECO:0000313" key="7">
    <source>
        <dbReference type="Proteomes" id="UP001551695"/>
    </source>
</evidence>